<comment type="caution">
    <text evidence="1">The sequence shown here is derived from an EMBL/GenBank/DDBJ whole genome shotgun (WGS) entry which is preliminary data.</text>
</comment>
<evidence type="ECO:0000313" key="1">
    <source>
        <dbReference type="EMBL" id="MEQ2210336.1"/>
    </source>
</evidence>
<name>A0ABV0RRP0_9TELE</name>
<proteinExistence type="predicted"/>
<gene>
    <name evidence="1" type="ORF">XENOCAPTIV_012059</name>
</gene>
<protein>
    <submittedName>
        <fullName evidence="1">Uncharacterized protein</fullName>
    </submittedName>
</protein>
<accession>A0ABV0RRP0</accession>
<sequence>MSHTMLLDTWSHYVLFNGSSFGSRTSDSSVALLKQHQIGIAVQPSSNDTLQPGIQGNIRTNSLTKSQTNTSFLQPATTLKTIVDLNLLLHSPWIPATSIHPPRRGGQGPICSCCCDEEPTSLEKSYVQRTWITARFVTDKSLIRTFHRSHPDQPGGPSEAGP</sequence>
<reference evidence="1 2" key="1">
    <citation type="submission" date="2021-06" db="EMBL/GenBank/DDBJ databases">
        <authorList>
            <person name="Palmer J.M."/>
        </authorList>
    </citation>
    <scope>NUCLEOTIDE SEQUENCE [LARGE SCALE GENOMIC DNA]</scope>
    <source>
        <strain evidence="1 2">XC_2019</strain>
        <tissue evidence="1">Muscle</tissue>
    </source>
</reference>
<dbReference type="Proteomes" id="UP001434883">
    <property type="component" value="Unassembled WGS sequence"/>
</dbReference>
<keyword evidence="2" id="KW-1185">Reference proteome</keyword>
<evidence type="ECO:0000313" key="2">
    <source>
        <dbReference type="Proteomes" id="UP001434883"/>
    </source>
</evidence>
<dbReference type="EMBL" id="JAHRIN010052970">
    <property type="protein sequence ID" value="MEQ2210336.1"/>
    <property type="molecule type" value="Genomic_DNA"/>
</dbReference>
<organism evidence="1 2">
    <name type="scientific">Xenoophorus captivus</name>
    <dbReference type="NCBI Taxonomy" id="1517983"/>
    <lineage>
        <taxon>Eukaryota</taxon>
        <taxon>Metazoa</taxon>
        <taxon>Chordata</taxon>
        <taxon>Craniata</taxon>
        <taxon>Vertebrata</taxon>
        <taxon>Euteleostomi</taxon>
        <taxon>Actinopterygii</taxon>
        <taxon>Neopterygii</taxon>
        <taxon>Teleostei</taxon>
        <taxon>Neoteleostei</taxon>
        <taxon>Acanthomorphata</taxon>
        <taxon>Ovalentaria</taxon>
        <taxon>Atherinomorphae</taxon>
        <taxon>Cyprinodontiformes</taxon>
        <taxon>Goodeidae</taxon>
        <taxon>Xenoophorus</taxon>
    </lineage>
</organism>